<protein>
    <submittedName>
        <fullName evidence="1">Uncharacterized protein</fullName>
    </submittedName>
</protein>
<reference evidence="1" key="1">
    <citation type="submission" date="2020-05" db="EMBL/GenBank/DDBJ databases">
        <authorList>
            <person name="Chiriac C."/>
            <person name="Salcher M."/>
            <person name="Ghai R."/>
            <person name="Kavagutti S V."/>
        </authorList>
    </citation>
    <scope>NUCLEOTIDE SEQUENCE</scope>
</reference>
<accession>A0A6J7X075</accession>
<organism evidence="1">
    <name type="scientific">uncultured Caudovirales phage</name>
    <dbReference type="NCBI Taxonomy" id="2100421"/>
    <lineage>
        <taxon>Viruses</taxon>
        <taxon>Duplodnaviria</taxon>
        <taxon>Heunggongvirae</taxon>
        <taxon>Uroviricota</taxon>
        <taxon>Caudoviricetes</taxon>
        <taxon>Peduoviridae</taxon>
        <taxon>Maltschvirus</taxon>
        <taxon>Maltschvirus maltsch</taxon>
    </lineage>
</organism>
<evidence type="ECO:0000313" key="1">
    <source>
        <dbReference type="EMBL" id="CAB5222392.1"/>
    </source>
</evidence>
<gene>
    <name evidence="1" type="ORF">UFOVP369_4</name>
</gene>
<proteinExistence type="predicted"/>
<sequence>MNRTFYELCEDLKKLDEITLMELLNLNSEEIVDAFQDKIEDNFERLSKEVNNELEEYDPYE</sequence>
<dbReference type="EMBL" id="LR798315">
    <property type="protein sequence ID" value="CAB5222392.1"/>
    <property type="molecule type" value="Genomic_DNA"/>
</dbReference>
<name>A0A6J7X075_9CAUD</name>